<dbReference type="InterPro" id="IPR009079">
    <property type="entry name" value="4_helix_cytokine-like_core"/>
</dbReference>
<dbReference type="AlphaFoldDB" id="A0A9Q0XV06"/>
<dbReference type="SUPFAM" id="SSF47266">
    <property type="entry name" value="4-helical cytokines"/>
    <property type="match status" value="1"/>
</dbReference>
<keyword evidence="3" id="KW-1185">Reference proteome</keyword>
<reference evidence="2" key="1">
    <citation type="journal article" date="2023" name="DNA Res.">
        <title>Chromosome-level genome assembly of Phrynocephalus forsythii using third-generation DNA sequencing and Hi-C analysis.</title>
        <authorList>
            <person name="Qi Y."/>
            <person name="Zhao W."/>
            <person name="Zhao Y."/>
            <person name="Niu C."/>
            <person name="Cao S."/>
            <person name="Zhang Y."/>
        </authorList>
    </citation>
    <scope>NUCLEOTIDE SEQUENCE</scope>
    <source>
        <tissue evidence="2">Muscle</tissue>
    </source>
</reference>
<evidence type="ECO:0008006" key="4">
    <source>
        <dbReference type="Google" id="ProtNLM"/>
    </source>
</evidence>
<organism evidence="2 3">
    <name type="scientific">Phrynocephalus forsythii</name>
    <dbReference type="NCBI Taxonomy" id="171643"/>
    <lineage>
        <taxon>Eukaryota</taxon>
        <taxon>Metazoa</taxon>
        <taxon>Chordata</taxon>
        <taxon>Craniata</taxon>
        <taxon>Vertebrata</taxon>
        <taxon>Euteleostomi</taxon>
        <taxon>Lepidosauria</taxon>
        <taxon>Squamata</taxon>
        <taxon>Bifurcata</taxon>
        <taxon>Unidentata</taxon>
        <taxon>Episquamata</taxon>
        <taxon>Toxicofera</taxon>
        <taxon>Iguania</taxon>
        <taxon>Acrodonta</taxon>
        <taxon>Agamidae</taxon>
        <taxon>Agaminae</taxon>
        <taxon>Phrynocephalus</taxon>
    </lineage>
</organism>
<dbReference type="EMBL" id="JAPFRF010000006">
    <property type="protein sequence ID" value="KAJ7329797.1"/>
    <property type="molecule type" value="Genomic_DNA"/>
</dbReference>
<dbReference type="PANTHER" id="PTHR48488">
    <property type="entry name" value="INTERLEUKIN-22"/>
    <property type="match status" value="1"/>
</dbReference>
<proteinExistence type="predicted"/>
<dbReference type="Pfam" id="PF14565">
    <property type="entry name" value="IL22"/>
    <property type="match status" value="1"/>
</dbReference>
<dbReference type="Proteomes" id="UP001142489">
    <property type="component" value="Unassembled WGS sequence"/>
</dbReference>
<dbReference type="Gene3D" id="1.20.1250.10">
    <property type="match status" value="1"/>
</dbReference>
<feature type="signal peptide" evidence="1">
    <location>
        <begin position="1"/>
        <end position="27"/>
    </location>
</feature>
<dbReference type="PANTHER" id="PTHR48488:SF1">
    <property type="entry name" value="INTERLEUKIN-22"/>
    <property type="match status" value="1"/>
</dbReference>
<evidence type="ECO:0000313" key="2">
    <source>
        <dbReference type="EMBL" id="KAJ7329797.1"/>
    </source>
</evidence>
<sequence>MGLRQNWAGYFLSGMLCCSCLPFLFFASPLPLKAEDTHTNHSCTLNKTDFQKTYIKNCTYGLAKQARFFDMDTDNRLIDKYLYTKIQEKNHCYLMKRVTEIMVTDVLFKLKSIPGRYSSVQEVANFLAYLNVTLKGCKPLGDQKQIESNLKRMKEKLDKLGEKGKNKAIGELDLLFEDLESACTKTLKTIRKTKQK</sequence>
<name>A0A9Q0XV06_9SAUR</name>
<dbReference type="GO" id="GO:0005576">
    <property type="term" value="C:extracellular region"/>
    <property type="evidence" value="ECO:0007669"/>
    <property type="project" value="InterPro"/>
</dbReference>
<keyword evidence="1" id="KW-0732">Signal</keyword>
<dbReference type="InterPro" id="IPR020453">
    <property type="entry name" value="IL-22"/>
</dbReference>
<feature type="chain" id="PRO_5040314329" description="Interleukin-22" evidence="1">
    <location>
        <begin position="28"/>
        <end position="196"/>
    </location>
</feature>
<dbReference type="PRINTS" id="PR01936">
    <property type="entry name" value="INTRLEUKIN22"/>
</dbReference>
<evidence type="ECO:0000313" key="3">
    <source>
        <dbReference type="Proteomes" id="UP001142489"/>
    </source>
</evidence>
<gene>
    <name evidence="2" type="ORF">JRQ81_015971</name>
</gene>
<accession>A0A9Q0XV06</accession>
<protein>
    <recommendedName>
        <fullName evidence="4">Interleukin-22</fullName>
    </recommendedName>
</protein>
<evidence type="ECO:0000256" key="1">
    <source>
        <dbReference type="SAM" id="SignalP"/>
    </source>
</evidence>
<dbReference type="OrthoDB" id="9451249at2759"/>
<comment type="caution">
    <text evidence="2">The sequence shown here is derived from an EMBL/GenBank/DDBJ whole genome shotgun (WGS) entry which is preliminary data.</text>
</comment>